<feature type="transmembrane region" description="Helical" evidence="6">
    <location>
        <begin position="595"/>
        <end position="613"/>
    </location>
</feature>
<feature type="transmembrane region" description="Helical" evidence="6">
    <location>
        <begin position="629"/>
        <end position="650"/>
    </location>
</feature>
<accession>A0A557SV66</accession>
<dbReference type="PANTHER" id="PTHR31632:SF2">
    <property type="entry name" value="PLASMA MEMBRANE IRON PERMEASE"/>
    <property type="match status" value="1"/>
</dbReference>
<dbReference type="GO" id="GO:0033573">
    <property type="term" value="C:high-affinity iron permease complex"/>
    <property type="evidence" value="ECO:0007669"/>
    <property type="project" value="InterPro"/>
</dbReference>
<evidence type="ECO:0000256" key="5">
    <source>
        <dbReference type="ARBA" id="ARBA00023136"/>
    </source>
</evidence>
<proteinExistence type="inferred from homology"/>
<reference evidence="7 8" key="1">
    <citation type="journal article" date="2019" name="Front. Microbiol.">
        <title>Ammonia Oxidation by the Arctic Terrestrial Thaumarchaeote Candidatus Nitrosocosmicus arcticus Is Stimulated by Increasing Temperatures.</title>
        <authorList>
            <person name="Alves R.J.E."/>
            <person name="Kerou M."/>
            <person name="Zappe A."/>
            <person name="Bittner R."/>
            <person name="Abby S.S."/>
            <person name="Schmidt H.A."/>
            <person name="Pfeifer K."/>
            <person name="Schleper C."/>
        </authorList>
    </citation>
    <scope>NUCLEOTIDE SEQUENCE [LARGE SCALE GENOMIC DNA]</scope>
    <source>
        <strain evidence="7 8">Kfb</strain>
    </source>
</reference>
<dbReference type="Pfam" id="PF03239">
    <property type="entry name" value="FTR1"/>
    <property type="match status" value="1"/>
</dbReference>
<dbReference type="RefSeq" id="WP_144730663.1">
    <property type="nucleotide sequence ID" value="NZ_ML675583.1"/>
</dbReference>
<feature type="transmembrane region" description="Helical" evidence="6">
    <location>
        <begin position="762"/>
        <end position="782"/>
    </location>
</feature>
<dbReference type="PANTHER" id="PTHR31632">
    <property type="entry name" value="IRON TRANSPORTER FTH1"/>
    <property type="match status" value="1"/>
</dbReference>
<dbReference type="AlphaFoldDB" id="A0A557SV66"/>
<gene>
    <name evidence="7" type="ORF">NARC_70078</name>
</gene>
<feature type="transmembrane region" description="Helical" evidence="6">
    <location>
        <begin position="561"/>
        <end position="583"/>
    </location>
</feature>
<evidence type="ECO:0000256" key="6">
    <source>
        <dbReference type="SAM" id="Phobius"/>
    </source>
</evidence>
<evidence type="ECO:0000313" key="7">
    <source>
        <dbReference type="EMBL" id="TVP40500.1"/>
    </source>
</evidence>
<keyword evidence="5 6" id="KW-0472">Membrane</keyword>
<dbReference type="EMBL" id="VOAH01000007">
    <property type="protein sequence ID" value="TVP40500.1"/>
    <property type="molecule type" value="Genomic_DNA"/>
</dbReference>
<dbReference type="GO" id="GO:0015093">
    <property type="term" value="F:ferrous iron transmembrane transporter activity"/>
    <property type="evidence" value="ECO:0007669"/>
    <property type="project" value="TreeGrafter"/>
</dbReference>
<evidence type="ECO:0000256" key="2">
    <source>
        <dbReference type="ARBA" id="ARBA00008333"/>
    </source>
</evidence>
<feature type="transmembrane region" description="Helical" evidence="6">
    <location>
        <begin position="704"/>
        <end position="724"/>
    </location>
</feature>
<keyword evidence="3 6" id="KW-0812">Transmembrane</keyword>
<feature type="transmembrane region" description="Helical" evidence="6">
    <location>
        <begin position="670"/>
        <end position="692"/>
    </location>
</feature>
<dbReference type="OrthoDB" id="99335at2157"/>
<dbReference type="InterPro" id="IPR004923">
    <property type="entry name" value="FTR1/Fip1/EfeU"/>
</dbReference>
<evidence type="ECO:0000256" key="4">
    <source>
        <dbReference type="ARBA" id="ARBA00022989"/>
    </source>
</evidence>
<sequence>MVNLLVTFILLLLIVNILFSSVNNVLAQYSTSIENLAISNEDLLLLNINLNRMDAQIDILLNKINTNNNSLLFEHAYIPHSIIFPSIKPVAISIDGELTTNLENKLTDIPLQIRSTPDSPIILTEIIDSKNIIDDFYSKLKNTLSAQDFSILESQTMSYLLRDAHNSYGLYLNSSKIADTNAANFAMIDYENTRGLVNQSNTIFEILKPNMTDAKSKEIEYFITDLNTIIDSKSDNTQEFSTIVSAIENDLNESNNIRMQSTTSKVDPSLQVYYDNIDILLDNAISSIQNGNYLAADKNVSAAYLDNYEYLEAPIEEVNSTLMLQIETNMRENLRALIKNQTSLADIEAYISNIKDDLEISKQLLSTASGAQSNNNFTIPSSFVTNTANIDSLKQGFGIYTGERRSMGETSEDFKGQVRNDIDTIRVKLDEVIAVYNQNDSSQALATARSAYLDSYENIEIPLRPIDPDFTLDMEIKFAEFRNLITSNAPPDQVVSKIAELKSGLDESERFVSGIGVVAPAIAFSSSFSIIFREGLEAALILGAILTYLEASRNEKYKKHVYAGVALAIALTAVTWVIAEFIIEISGAQRELIEAIAGISAVAVLFWVSFWVLNKIETKKWIEFVKAKVWQATTTGSFMVFVLLSFFTVYREGFETVLFYQALFSFAKYMELYVLAGLIVGMAVIIAVVFIIRKLGKKLPLRVLFGLTMGVGAFMSITFLGNALREFQELGWIPTTHLLSIIPRFDINVATMTGIHPTLETVLGQVILLAIYLAGSLYILIIQPRRQQVIASMRKSVGDKDKKVQKGG</sequence>
<evidence type="ECO:0000256" key="1">
    <source>
        <dbReference type="ARBA" id="ARBA00004141"/>
    </source>
</evidence>
<organism evidence="7 8">
    <name type="scientific">Candidatus Nitrosocosmicus arcticus</name>
    <dbReference type="NCBI Taxonomy" id="2035267"/>
    <lineage>
        <taxon>Archaea</taxon>
        <taxon>Nitrososphaerota</taxon>
        <taxon>Nitrososphaeria</taxon>
        <taxon>Nitrososphaerales</taxon>
        <taxon>Nitrososphaeraceae</taxon>
        <taxon>Candidatus Nitrosocosmicus</taxon>
    </lineage>
</organism>
<name>A0A557SV66_9ARCH</name>
<comment type="caution">
    <text evidence="7">The sequence shown here is derived from an EMBL/GenBank/DDBJ whole genome shotgun (WGS) entry which is preliminary data.</text>
</comment>
<comment type="similarity">
    <text evidence="2">Belongs to the oxidase-dependent Fe transporter (OFeT) (TC 9.A.10.1) family.</text>
</comment>
<dbReference type="Proteomes" id="UP000315289">
    <property type="component" value="Unassembled WGS sequence"/>
</dbReference>
<protein>
    <submittedName>
        <fullName evidence="7">High-affinity Fe2+/Pb2+ permease</fullName>
    </submittedName>
</protein>
<keyword evidence="4 6" id="KW-1133">Transmembrane helix</keyword>
<evidence type="ECO:0000256" key="3">
    <source>
        <dbReference type="ARBA" id="ARBA00022692"/>
    </source>
</evidence>
<evidence type="ECO:0000313" key="8">
    <source>
        <dbReference type="Proteomes" id="UP000315289"/>
    </source>
</evidence>
<comment type="subcellular location">
    <subcellularLocation>
        <location evidence="1">Membrane</location>
        <topology evidence="1">Multi-pass membrane protein</topology>
    </subcellularLocation>
</comment>
<keyword evidence="8" id="KW-1185">Reference proteome</keyword>